<dbReference type="CDD" id="cd12914">
    <property type="entry name" value="PDC1_DGC_like"/>
    <property type="match status" value="1"/>
</dbReference>
<dbReference type="SMART" id="SM00052">
    <property type="entry name" value="EAL"/>
    <property type="match status" value="1"/>
</dbReference>
<dbReference type="InterPro" id="IPR000700">
    <property type="entry name" value="PAS-assoc_C"/>
</dbReference>
<keyword evidence="12" id="KW-1185">Reference proteome</keyword>
<dbReference type="CDD" id="cd12915">
    <property type="entry name" value="PDC2_DGC_like"/>
    <property type="match status" value="1"/>
</dbReference>
<dbReference type="CDD" id="cd00130">
    <property type="entry name" value="PAS"/>
    <property type="match status" value="1"/>
</dbReference>
<dbReference type="SUPFAM" id="SSF55073">
    <property type="entry name" value="Nucleotide cyclase"/>
    <property type="match status" value="1"/>
</dbReference>
<name>A0ABX8AEE0_9BRAD</name>
<dbReference type="CDD" id="cd01948">
    <property type="entry name" value="EAL"/>
    <property type="match status" value="1"/>
</dbReference>
<proteinExistence type="predicted"/>
<dbReference type="InterPro" id="IPR052155">
    <property type="entry name" value="Biofilm_reg_signaling"/>
</dbReference>
<dbReference type="InterPro" id="IPR013656">
    <property type="entry name" value="PAS_4"/>
</dbReference>
<dbReference type="PANTHER" id="PTHR44757">
    <property type="entry name" value="DIGUANYLATE CYCLASE DGCP"/>
    <property type="match status" value="1"/>
</dbReference>
<dbReference type="PROSITE" id="PS50113">
    <property type="entry name" value="PAC"/>
    <property type="match status" value="1"/>
</dbReference>
<dbReference type="SUPFAM" id="SSF55785">
    <property type="entry name" value="PYP-like sensor domain (PAS domain)"/>
    <property type="match status" value="2"/>
</dbReference>
<evidence type="ECO:0000259" key="10">
    <source>
        <dbReference type="PROSITE" id="PS50887"/>
    </source>
</evidence>
<evidence type="ECO:0000256" key="6">
    <source>
        <dbReference type="SAM" id="Phobius"/>
    </source>
</evidence>
<dbReference type="NCBIfam" id="TIGR00229">
    <property type="entry name" value="sensory_box"/>
    <property type="match status" value="2"/>
</dbReference>
<dbReference type="InterPro" id="IPR035965">
    <property type="entry name" value="PAS-like_dom_sf"/>
</dbReference>
<dbReference type="PROSITE" id="PS50112">
    <property type="entry name" value="PAS"/>
    <property type="match status" value="2"/>
</dbReference>
<dbReference type="SMART" id="SM00091">
    <property type="entry name" value="PAS"/>
    <property type="match status" value="2"/>
</dbReference>
<dbReference type="Proteomes" id="UP000682843">
    <property type="component" value="Chromosome"/>
</dbReference>
<protein>
    <submittedName>
        <fullName evidence="11">EAL domain-containing protein</fullName>
    </submittedName>
</protein>
<evidence type="ECO:0000256" key="1">
    <source>
        <dbReference type="ARBA" id="ARBA00004651"/>
    </source>
</evidence>
<dbReference type="InterPro" id="IPR043128">
    <property type="entry name" value="Rev_trsase/Diguanyl_cyclase"/>
</dbReference>
<accession>A0ABX8AEE0</accession>
<keyword evidence="4 6" id="KW-1133">Transmembrane helix</keyword>
<evidence type="ECO:0000256" key="3">
    <source>
        <dbReference type="ARBA" id="ARBA00022692"/>
    </source>
</evidence>
<evidence type="ECO:0000313" key="11">
    <source>
        <dbReference type="EMBL" id="QUS42043.1"/>
    </source>
</evidence>
<dbReference type="Gene3D" id="3.20.20.450">
    <property type="entry name" value="EAL domain"/>
    <property type="match status" value="1"/>
</dbReference>
<reference evidence="11 12" key="1">
    <citation type="submission" date="2019-02" db="EMBL/GenBank/DDBJ databases">
        <title>Emended description of the genus Rhodopseudomonas and description of Rhodopseudomonas albus sp. nov., a non-phototrophic, heavy-metal-tolerant bacterium isolated from garden soil.</title>
        <authorList>
            <person name="Bao Z."/>
            <person name="Cao W.W."/>
            <person name="Sato Y."/>
            <person name="Nishizawa T."/>
            <person name="Zhao J."/>
            <person name="Guo Y."/>
            <person name="Ohta H."/>
        </authorList>
    </citation>
    <scope>NUCLEOTIDE SEQUENCE [LARGE SCALE GENOMIC DNA]</scope>
    <source>
        <strain evidence="11 12">SK50-23</strain>
    </source>
</reference>
<dbReference type="PANTHER" id="PTHR44757:SF2">
    <property type="entry name" value="BIOFILM ARCHITECTURE MAINTENANCE PROTEIN MBAA"/>
    <property type="match status" value="1"/>
</dbReference>
<feature type="domain" description="PAS" evidence="7">
    <location>
        <begin position="340"/>
        <end position="379"/>
    </location>
</feature>
<dbReference type="InterPro" id="IPR029787">
    <property type="entry name" value="Nucleotide_cyclase"/>
</dbReference>
<dbReference type="SUPFAM" id="SSF141868">
    <property type="entry name" value="EAL domain-like"/>
    <property type="match status" value="1"/>
</dbReference>
<gene>
    <name evidence="11" type="ORF">RPMA_26860</name>
</gene>
<dbReference type="Pfam" id="PF08448">
    <property type="entry name" value="PAS_4"/>
    <property type="match status" value="1"/>
</dbReference>
<organism evidence="11 12">
    <name type="scientific">Tardiphaga alba</name>
    <dbReference type="NCBI Taxonomy" id="340268"/>
    <lineage>
        <taxon>Bacteria</taxon>
        <taxon>Pseudomonadati</taxon>
        <taxon>Pseudomonadota</taxon>
        <taxon>Alphaproteobacteria</taxon>
        <taxon>Hyphomicrobiales</taxon>
        <taxon>Nitrobacteraceae</taxon>
        <taxon>Tardiphaga</taxon>
    </lineage>
</organism>
<evidence type="ECO:0000259" key="8">
    <source>
        <dbReference type="PROSITE" id="PS50113"/>
    </source>
</evidence>
<dbReference type="Gene3D" id="3.30.70.270">
    <property type="match status" value="1"/>
</dbReference>
<dbReference type="EMBL" id="CP036498">
    <property type="protein sequence ID" value="QUS42043.1"/>
    <property type="molecule type" value="Genomic_DNA"/>
</dbReference>
<evidence type="ECO:0000256" key="2">
    <source>
        <dbReference type="ARBA" id="ARBA00022475"/>
    </source>
</evidence>
<dbReference type="InterPro" id="IPR035919">
    <property type="entry name" value="EAL_sf"/>
</dbReference>
<dbReference type="Pfam" id="PF12860">
    <property type="entry name" value="PAS_7"/>
    <property type="match status" value="1"/>
</dbReference>
<dbReference type="InterPro" id="IPR001633">
    <property type="entry name" value="EAL_dom"/>
</dbReference>
<evidence type="ECO:0000259" key="9">
    <source>
        <dbReference type="PROSITE" id="PS50883"/>
    </source>
</evidence>
<dbReference type="InterPro" id="IPR033479">
    <property type="entry name" value="dCache_1"/>
</dbReference>
<dbReference type="CDD" id="cd01949">
    <property type="entry name" value="GGDEF"/>
    <property type="match status" value="1"/>
</dbReference>
<evidence type="ECO:0000256" key="5">
    <source>
        <dbReference type="ARBA" id="ARBA00023136"/>
    </source>
</evidence>
<feature type="domain" description="PAC" evidence="8">
    <location>
        <begin position="541"/>
        <end position="593"/>
    </location>
</feature>
<dbReference type="Pfam" id="PF02743">
    <property type="entry name" value="dCache_1"/>
    <property type="match status" value="1"/>
</dbReference>
<dbReference type="InterPro" id="IPR000160">
    <property type="entry name" value="GGDEF_dom"/>
</dbReference>
<dbReference type="SMART" id="SM00267">
    <property type="entry name" value="GGDEF"/>
    <property type="match status" value="1"/>
</dbReference>
<feature type="domain" description="GGDEF" evidence="10">
    <location>
        <begin position="624"/>
        <end position="757"/>
    </location>
</feature>
<comment type="subcellular location">
    <subcellularLocation>
        <location evidence="1">Cell membrane</location>
        <topology evidence="1">Multi-pass membrane protein</topology>
    </subcellularLocation>
</comment>
<dbReference type="PROSITE" id="PS50887">
    <property type="entry name" value="GGDEF"/>
    <property type="match status" value="1"/>
</dbReference>
<dbReference type="RefSeq" id="WP_211910778.1">
    <property type="nucleotide sequence ID" value="NZ_CP036498.1"/>
</dbReference>
<sequence>MIQTLRKTLLPLGETSIRKSPALCLALAGLGLLATITCATVSLIDHFRERALLSAERELSSTVRMLSRHFDEQFADSATIASDLIRRLDIPGLGSADQLRSRLSGENARAMMRSRGISYLGDVSIFDIDGNMVNWSQMSPVPKLNVAQRGYFKRFTTDPSAPDVLTETAPSLLTGKWHMIIAQRLRGIDGIFVGVLVRRIDLRQFERFFGSITPGTDNAISLFGSDGTLLARHPAAPEAVGRKFGTAPLSLLRADRRTIRGRGALDAAERLAAGVPLQHVPATVVASKTVEAALEDWQLQTRATLTVAALTALAVAMVLVWIIVQILRDGRENRRSLEAERERLDTALNNMIQGLVVYDKNGHVVSVNRSFFEMFGLDPAVSVIGWHFRELVDERKRLGHFHGDATAFCTEVQQAIAAGQVVRMASVTTDGRSYLAHNRPLRDGGWVSTIEDTTERMQIEHERDRNLAFVHEIMDNIPALITVKDAGTRKYLLANRNADRYLGLTGAEIVGRTISDLMPASDAEAVSEMEDRLVRSEKSVVRSERRFRGPDGKTHFLNSTRVAIRDADGQARYIVSVYEDVTERKLAEDRIAHLAHYDGLTDLPNRVLFRAQMEELWNDTGDDRRNALLYIDIDGFKDINDTLGHDVGDRFLQQIAARLRSCLGADDLISRLGGDEFAIVKRHAGSREEVLDLVSELHRRLREPFDVAGHRLSSDASVGIAIAPDDARDIDEWVRHADLAMYAAKSDGRRTHRFFETHMTERARARLILEHDLREVIANGGLELHYQPIVDGSTGAFVACEALVRWRHPVRGMISPAEFIPVAEDAGLIADLGEWVLRTACAEASSWPPEVRLAVNVSPLQFRSALFALTVTSALMSTAFSPSRLEIEVTEAVLIKDDDVALSVLHRLREMGVAIALDDFGTGYSSLSYLRRFPFDKVKIDRSFVADLETPGSASIVRAVLSIAAAWGMTTTAEGVETERQREMLRELGCDQMQGYLFGRPVSAAVIAELLGAGRVSIEQTRRRHSPLVGTQAPQGGKSS</sequence>
<dbReference type="Gene3D" id="3.30.450.20">
    <property type="entry name" value="PAS domain"/>
    <property type="match status" value="4"/>
</dbReference>
<evidence type="ECO:0000256" key="4">
    <source>
        <dbReference type="ARBA" id="ARBA00022989"/>
    </source>
</evidence>
<keyword evidence="5 6" id="KW-0472">Membrane</keyword>
<dbReference type="NCBIfam" id="TIGR00254">
    <property type="entry name" value="GGDEF"/>
    <property type="match status" value="1"/>
</dbReference>
<feature type="transmembrane region" description="Helical" evidence="6">
    <location>
        <begin position="305"/>
        <end position="327"/>
    </location>
</feature>
<dbReference type="PROSITE" id="PS50883">
    <property type="entry name" value="EAL"/>
    <property type="match status" value="1"/>
</dbReference>
<evidence type="ECO:0000313" key="12">
    <source>
        <dbReference type="Proteomes" id="UP000682843"/>
    </source>
</evidence>
<dbReference type="Pfam" id="PF00563">
    <property type="entry name" value="EAL"/>
    <property type="match status" value="1"/>
</dbReference>
<feature type="domain" description="PAS" evidence="7">
    <location>
        <begin position="466"/>
        <end position="537"/>
    </location>
</feature>
<feature type="domain" description="EAL" evidence="9">
    <location>
        <begin position="766"/>
        <end position="1015"/>
    </location>
</feature>
<keyword evidence="2" id="KW-1003">Cell membrane</keyword>
<keyword evidence="3 6" id="KW-0812">Transmembrane</keyword>
<dbReference type="Pfam" id="PF00990">
    <property type="entry name" value="GGDEF"/>
    <property type="match status" value="1"/>
</dbReference>
<evidence type="ECO:0000259" key="7">
    <source>
        <dbReference type="PROSITE" id="PS50112"/>
    </source>
</evidence>
<dbReference type="InterPro" id="IPR000014">
    <property type="entry name" value="PAS"/>
</dbReference>